<evidence type="ECO:0000313" key="6">
    <source>
        <dbReference type="Proteomes" id="UP000254866"/>
    </source>
</evidence>
<dbReference type="Gene3D" id="3.40.50.720">
    <property type="entry name" value="NAD(P)-binding Rossmann-like Domain"/>
    <property type="match status" value="2"/>
</dbReference>
<keyword evidence="4" id="KW-0732">Signal</keyword>
<dbReference type="PANTHER" id="PTHR43618">
    <property type="entry name" value="7-ALPHA-HYDROXYSTEROID DEHYDROGENASE"/>
    <property type="match status" value="1"/>
</dbReference>
<evidence type="ECO:0000256" key="2">
    <source>
        <dbReference type="ARBA" id="ARBA00022857"/>
    </source>
</evidence>
<dbReference type="PANTHER" id="PTHR43618:SF13">
    <property type="entry name" value="CHAIN DEHYDROGENASE, PUTATIVE (AFU_ORTHOLOGUE AFUA_1G17650)-RELATED"/>
    <property type="match status" value="1"/>
</dbReference>
<sequence length="218" mass="23993">MSTPLVVLITAGSAGLGAATARVFAKAGMRVIINYSSNELRASILVKELHQISPLSKTKGCNNFVSIRADLSKRSDIQRLVSGSILEMGKLDAVFSNGGWTSIQDFNDLDDNVDEEMWDKCWNMNVKSHLWLMHASKKYLDETEGAFITTASLAGVRPSGSSLDWGLKFPQERLDSSVARSQLKRFATVEDVAEQVLYFVRSRSVTGVNMLIDAGWSL</sequence>
<reference evidence="5 6" key="1">
    <citation type="journal article" date="2018" name="IMA Fungus">
        <title>IMA Genome-F 9: Draft genome sequence of Annulohypoxylon stygium, Aspergillus mulundensis, Berkeleyomyces basicola (syn. Thielaviopsis basicola), Ceratocystis smalleyi, two Cercospora beticola strains, Coleophoma cylindrospora, Fusarium fracticaudum, Phialophora cf. hyalina, and Morchella septimelata.</title>
        <authorList>
            <person name="Wingfield B.D."/>
            <person name="Bills G.F."/>
            <person name="Dong Y."/>
            <person name="Huang W."/>
            <person name="Nel W.J."/>
            <person name="Swalarsk-Parry B.S."/>
            <person name="Vaghefi N."/>
            <person name="Wilken P.M."/>
            <person name="An Z."/>
            <person name="de Beer Z.W."/>
            <person name="De Vos L."/>
            <person name="Chen L."/>
            <person name="Duong T.A."/>
            <person name="Gao Y."/>
            <person name="Hammerbacher A."/>
            <person name="Kikkert J.R."/>
            <person name="Li Y."/>
            <person name="Li H."/>
            <person name="Li K."/>
            <person name="Li Q."/>
            <person name="Liu X."/>
            <person name="Ma X."/>
            <person name="Naidoo K."/>
            <person name="Pethybridge S.J."/>
            <person name="Sun J."/>
            <person name="Steenkamp E.T."/>
            <person name="van der Nest M.A."/>
            <person name="van Wyk S."/>
            <person name="Wingfield M.J."/>
            <person name="Xiong C."/>
            <person name="Yue Q."/>
            <person name="Zhang X."/>
        </authorList>
    </citation>
    <scope>NUCLEOTIDE SEQUENCE [LARGE SCALE GENOMIC DNA]</scope>
    <source>
        <strain evidence="5 6">BP 5553</strain>
    </source>
</reference>
<keyword evidence="3" id="KW-0560">Oxidoreductase</keyword>
<feature type="signal peptide" evidence="4">
    <location>
        <begin position="1"/>
        <end position="21"/>
    </location>
</feature>
<gene>
    <name evidence="5" type="ORF">BP5553_09857</name>
</gene>
<proteinExistence type="inferred from homology"/>
<dbReference type="GO" id="GO:0016491">
    <property type="term" value="F:oxidoreductase activity"/>
    <property type="evidence" value="ECO:0007669"/>
    <property type="project" value="UniProtKB-KW"/>
</dbReference>
<dbReference type="STRING" id="2656787.A0A370TAY6"/>
<evidence type="ECO:0008006" key="7">
    <source>
        <dbReference type="Google" id="ProtNLM"/>
    </source>
</evidence>
<evidence type="ECO:0000256" key="4">
    <source>
        <dbReference type="SAM" id="SignalP"/>
    </source>
</evidence>
<dbReference type="PRINTS" id="PR00081">
    <property type="entry name" value="GDHRDH"/>
</dbReference>
<keyword evidence="6" id="KW-1185">Reference proteome</keyword>
<keyword evidence="2" id="KW-0521">NADP</keyword>
<accession>A0A370TAY6</accession>
<dbReference type="InterPro" id="IPR036291">
    <property type="entry name" value="NAD(P)-bd_dom_sf"/>
</dbReference>
<organism evidence="5 6">
    <name type="scientific">Venustampulla echinocandica</name>
    <dbReference type="NCBI Taxonomy" id="2656787"/>
    <lineage>
        <taxon>Eukaryota</taxon>
        <taxon>Fungi</taxon>
        <taxon>Dikarya</taxon>
        <taxon>Ascomycota</taxon>
        <taxon>Pezizomycotina</taxon>
        <taxon>Leotiomycetes</taxon>
        <taxon>Helotiales</taxon>
        <taxon>Pleuroascaceae</taxon>
        <taxon>Venustampulla</taxon>
    </lineage>
</organism>
<dbReference type="OrthoDB" id="37659at2759"/>
<dbReference type="GeneID" id="43602706"/>
<dbReference type="AlphaFoldDB" id="A0A370TAY6"/>
<dbReference type="InterPro" id="IPR002347">
    <property type="entry name" value="SDR_fam"/>
</dbReference>
<dbReference type="RefSeq" id="XP_031865317.1">
    <property type="nucleotide sequence ID" value="XM_032018480.1"/>
</dbReference>
<protein>
    <recommendedName>
        <fullName evidence="7">NAD(P)-binding protein</fullName>
    </recommendedName>
</protein>
<evidence type="ECO:0000313" key="5">
    <source>
        <dbReference type="EMBL" id="RDL31068.1"/>
    </source>
</evidence>
<comment type="similarity">
    <text evidence="1">Belongs to the short-chain dehydrogenases/reductases (SDR) family.</text>
</comment>
<evidence type="ECO:0000256" key="1">
    <source>
        <dbReference type="ARBA" id="ARBA00006484"/>
    </source>
</evidence>
<dbReference type="CDD" id="cd05233">
    <property type="entry name" value="SDR_c"/>
    <property type="match status" value="1"/>
</dbReference>
<dbReference type="Proteomes" id="UP000254866">
    <property type="component" value="Unassembled WGS sequence"/>
</dbReference>
<comment type="caution">
    <text evidence="5">The sequence shown here is derived from an EMBL/GenBank/DDBJ whole genome shotgun (WGS) entry which is preliminary data.</text>
</comment>
<dbReference type="InterPro" id="IPR052178">
    <property type="entry name" value="Sec_Metab_Biosynth_SDR"/>
</dbReference>
<dbReference type="SUPFAM" id="SSF51735">
    <property type="entry name" value="NAD(P)-binding Rossmann-fold domains"/>
    <property type="match status" value="1"/>
</dbReference>
<dbReference type="EMBL" id="NPIC01000013">
    <property type="protein sequence ID" value="RDL31068.1"/>
    <property type="molecule type" value="Genomic_DNA"/>
</dbReference>
<feature type="chain" id="PRO_5016678845" description="NAD(P)-binding protein" evidence="4">
    <location>
        <begin position="22"/>
        <end position="218"/>
    </location>
</feature>
<evidence type="ECO:0000256" key="3">
    <source>
        <dbReference type="ARBA" id="ARBA00023002"/>
    </source>
</evidence>
<dbReference type="Pfam" id="PF00106">
    <property type="entry name" value="adh_short"/>
    <property type="match status" value="1"/>
</dbReference>
<name>A0A370TAY6_9HELO</name>